<accession>A0ACC7LR02</accession>
<gene>
    <name evidence="1" type="ORF">ACIKP7_01410</name>
</gene>
<evidence type="ECO:0000313" key="2">
    <source>
        <dbReference type="Proteomes" id="UP001615411"/>
    </source>
</evidence>
<reference evidence="1" key="1">
    <citation type="submission" date="2024-10" db="EMBL/GenBank/DDBJ databases">
        <title>Aeromonas and Pseudomonas from the Cagarras Archipelago, Rio de Janeiro, Brazil.</title>
        <authorList>
            <person name="Canellas A.L.B."/>
            <person name="Laport M.S."/>
        </authorList>
    </citation>
    <scope>NUCLEOTIDE SEQUENCE</scope>
    <source>
        <strain evidence="1">ACP-7</strain>
    </source>
</reference>
<protein>
    <submittedName>
        <fullName evidence="1">Ead/Ea22-like family protein</fullName>
    </submittedName>
</protein>
<dbReference type="EMBL" id="JBIUGF010000002">
    <property type="protein sequence ID" value="MFJ1336780.1"/>
    <property type="molecule type" value="Genomic_DNA"/>
</dbReference>
<proteinExistence type="predicted"/>
<organism evidence="1 2">
    <name type="scientific">Pseudomonas caricapapayae</name>
    <dbReference type="NCBI Taxonomy" id="46678"/>
    <lineage>
        <taxon>Bacteria</taxon>
        <taxon>Pseudomonadati</taxon>
        <taxon>Pseudomonadota</taxon>
        <taxon>Gammaproteobacteria</taxon>
        <taxon>Pseudomonadales</taxon>
        <taxon>Pseudomonadaceae</taxon>
        <taxon>Pseudomonas</taxon>
    </lineage>
</organism>
<evidence type="ECO:0000313" key="1">
    <source>
        <dbReference type="EMBL" id="MFJ1336780.1"/>
    </source>
</evidence>
<dbReference type="Proteomes" id="UP001615411">
    <property type="component" value="Unassembled WGS sequence"/>
</dbReference>
<comment type="caution">
    <text evidence="1">The sequence shown here is derived from an EMBL/GenBank/DDBJ whole genome shotgun (WGS) entry which is preliminary data.</text>
</comment>
<sequence length="209" mass="22619">MTIDKQKLKALAEAATHGERKLWDAENISPQGIDAIPVAIPSQMVVLCHVFGSFNPMMDSYVGAASYRKDADFIAAAGPDTVLALLAEIESLSGCDKAYAEVWEKARDLQGEIDDVVAKRDQLKAENEALRKDADGWKSVLHAMEQLKSDEQGAAIWSACARILISLASDMNSARSIVTEEGVTSGGVEIGDWRVTVERLAMAKEASHD</sequence>
<keyword evidence="2" id="KW-1185">Reference proteome</keyword>
<name>A0ACC7LR02_9PSED</name>